<gene>
    <name evidence="1" type="ORF">HMPREF7215_0265</name>
</gene>
<proteinExistence type="predicted"/>
<dbReference type="EMBL" id="ADFP01000096">
    <property type="protein sequence ID" value="EFB90088.1"/>
    <property type="molecule type" value="Genomic_DNA"/>
</dbReference>
<name>A0ABP2HRR6_9BACT</name>
<comment type="caution">
    <text evidence="1">The sequence shown here is derived from an EMBL/GenBank/DDBJ whole genome shotgun (WGS) entry which is preliminary data.</text>
</comment>
<evidence type="ECO:0000313" key="2">
    <source>
        <dbReference type="Proteomes" id="UP000006462"/>
    </source>
</evidence>
<keyword evidence="2" id="KW-1185">Reference proteome</keyword>
<evidence type="ECO:0000313" key="1">
    <source>
        <dbReference type="EMBL" id="EFB90088.1"/>
    </source>
</evidence>
<protein>
    <submittedName>
        <fullName evidence="1">Uncharacterized protein</fullName>
    </submittedName>
</protein>
<organism evidence="1 2">
    <name type="scientific">Pyramidobacter piscolens W5455</name>
    <dbReference type="NCBI Taxonomy" id="352165"/>
    <lineage>
        <taxon>Bacteria</taxon>
        <taxon>Thermotogati</taxon>
        <taxon>Synergistota</taxon>
        <taxon>Synergistia</taxon>
        <taxon>Synergistales</taxon>
        <taxon>Dethiosulfovibrionaceae</taxon>
        <taxon>Pyramidobacter</taxon>
    </lineage>
</organism>
<reference evidence="1 2" key="1">
    <citation type="submission" date="2009-12" db="EMBL/GenBank/DDBJ databases">
        <authorList>
            <person name="Shrivastava S."/>
            <person name="Madupu R."/>
            <person name="Durkin A.S."/>
            <person name="Torralba M."/>
            <person name="Methe B."/>
            <person name="Sutton G.G."/>
            <person name="Strausberg R.L."/>
            <person name="Nelson K.E."/>
        </authorList>
    </citation>
    <scope>NUCLEOTIDE SEQUENCE [LARGE SCALE GENOMIC DNA]</scope>
    <source>
        <strain evidence="1 2">W5455</strain>
    </source>
</reference>
<dbReference type="Proteomes" id="UP000006462">
    <property type="component" value="Unassembled WGS sequence"/>
</dbReference>
<accession>A0ABP2HRR6</accession>
<sequence>MDTSRKAPDIFKNENVRRLFFTLPKFPPGHQPSCRVSRACAAEGEKGKEMIDINNKASLRGGGDDMISLVV</sequence>